<dbReference type="InterPro" id="IPR013766">
    <property type="entry name" value="Thioredoxin_domain"/>
</dbReference>
<dbReference type="Proteomes" id="UP000461730">
    <property type="component" value="Unassembled WGS sequence"/>
</dbReference>
<dbReference type="PANTHER" id="PTHR42852">
    <property type="entry name" value="THIOL:DISULFIDE INTERCHANGE PROTEIN DSBE"/>
    <property type="match status" value="1"/>
</dbReference>
<keyword evidence="8" id="KW-1185">Reference proteome</keyword>
<evidence type="ECO:0000259" key="6">
    <source>
        <dbReference type="PROSITE" id="PS51352"/>
    </source>
</evidence>
<sequence length="765" mass="85192">MKKALLLPVACFSFLHSIAQDNTTINASVKGLEPGQWVYCYKMYDRDQKDSVKTSKDGFTLKLNIPAGQGDAYLLQIGSQYKENAMALFYLEPGKVTLKGEGPLFKDVKMSGQKAIEEYNTYEKMIDNDPVLKERSTIYRKANELYAKKDSPGLAALQPQLDKIDSVSNVLTEQWIKAHPSSGVSAFLLGYQLGRLSMEKKQAIINGLKPAALNNGPARRLQSSIRIYNLTGIGKVAPDFTQNDTLGNPVSLKDFRGKYVLVDFWASWCVPCRAENPNVVKAFNTYKDRNFTVLGVSLDRQGGRDKWLKAIHDDQLTWTHVSDLQFWSNAVAKQYDINSIPANFLISPEGKILGRDLHGEELMQQLETLLPAAGVSTSTSRGGIFHLSGKTKDVKKVMLYYTGAGGRMVKDSCKVSNGTFRFEGKIEEPVMASLTDGVSMSIDAEGMTTLYLEPAEMTVDIPAGNFKEAIVTGSKTQQEYEELEKQKKPVMKEMAPLTAEYQKASAAVSAAVQARKSEKTLDSLRNIGNNIHERFTPYNERMARIDYAFFKAHPQSYVTAFTLRYHVNSLPLDTLKAYYAGLGTNVQQSRSGKALAYEIEKLQAGSPGSMAKDFTATELNGKPLTLSSLRGKYVLIDFWASWCVPCRKSMPHVKALYTQYRDKGFDVIAVSDDDRDTAAWKKAVTKDGTGMWHNVLRGLDMEKALRQEKNERDISDKFGIHVLPTKILIDPDGKIIGRYDSGSEEEAAALDGKLAEVFREKTALR</sequence>
<dbReference type="CDD" id="cd02966">
    <property type="entry name" value="TlpA_like_family"/>
    <property type="match status" value="2"/>
</dbReference>
<comment type="subcellular location">
    <subcellularLocation>
        <location evidence="1">Cell envelope</location>
    </subcellularLocation>
</comment>
<dbReference type="PROSITE" id="PS51352">
    <property type="entry name" value="THIOREDOXIN_2"/>
    <property type="match status" value="2"/>
</dbReference>
<feature type="domain" description="Thioredoxin" evidence="6">
    <location>
        <begin position="231"/>
        <end position="375"/>
    </location>
</feature>
<organism evidence="7 8">
    <name type="scientific">Chitinophaga tropicalis</name>
    <dbReference type="NCBI Taxonomy" id="2683588"/>
    <lineage>
        <taxon>Bacteria</taxon>
        <taxon>Pseudomonadati</taxon>
        <taxon>Bacteroidota</taxon>
        <taxon>Chitinophagia</taxon>
        <taxon>Chitinophagales</taxon>
        <taxon>Chitinophagaceae</taxon>
        <taxon>Chitinophaga</taxon>
    </lineage>
</organism>
<dbReference type="InterPro" id="IPR050553">
    <property type="entry name" value="Thioredoxin_ResA/DsbE_sf"/>
</dbReference>
<dbReference type="InterPro" id="IPR000866">
    <property type="entry name" value="AhpC/TSA"/>
</dbReference>
<keyword evidence="4" id="KW-0676">Redox-active center</keyword>
<name>A0A7K1U4M7_9BACT</name>
<dbReference type="GO" id="GO:0016209">
    <property type="term" value="F:antioxidant activity"/>
    <property type="evidence" value="ECO:0007669"/>
    <property type="project" value="InterPro"/>
</dbReference>
<keyword evidence="5" id="KW-0732">Signal</keyword>
<dbReference type="InterPro" id="IPR036249">
    <property type="entry name" value="Thioredoxin-like_sf"/>
</dbReference>
<evidence type="ECO:0000256" key="1">
    <source>
        <dbReference type="ARBA" id="ARBA00004196"/>
    </source>
</evidence>
<feature type="domain" description="Thioredoxin" evidence="6">
    <location>
        <begin position="605"/>
        <end position="759"/>
    </location>
</feature>
<dbReference type="Pfam" id="PF14289">
    <property type="entry name" value="DUF4369"/>
    <property type="match status" value="2"/>
</dbReference>
<dbReference type="GO" id="GO:0030313">
    <property type="term" value="C:cell envelope"/>
    <property type="evidence" value="ECO:0007669"/>
    <property type="project" value="UniProtKB-SubCell"/>
</dbReference>
<dbReference type="PROSITE" id="PS00194">
    <property type="entry name" value="THIOREDOXIN_1"/>
    <property type="match status" value="2"/>
</dbReference>
<dbReference type="PANTHER" id="PTHR42852:SF6">
    <property type="entry name" value="THIOL:DISULFIDE INTERCHANGE PROTEIN DSBE"/>
    <property type="match status" value="1"/>
</dbReference>
<gene>
    <name evidence="7" type="ORF">GO493_13660</name>
</gene>
<keyword evidence="2" id="KW-0201">Cytochrome c-type biogenesis</keyword>
<proteinExistence type="predicted"/>
<comment type="caution">
    <text evidence="7">The sequence shown here is derived from an EMBL/GenBank/DDBJ whole genome shotgun (WGS) entry which is preliminary data.</text>
</comment>
<feature type="signal peptide" evidence="5">
    <location>
        <begin position="1"/>
        <end position="19"/>
    </location>
</feature>
<dbReference type="GO" id="GO:0017004">
    <property type="term" value="P:cytochrome complex assembly"/>
    <property type="evidence" value="ECO:0007669"/>
    <property type="project" value="UniProtKB-KW"/>
</dbReference>
<evidence type="ECO:0000313" key="8">
    <source>
        <dbReference type="Proteomes" id="UP000461730"/>
    </source>
</evidence>
<evidence type="ECO:0000313" key="7">
    <source>
        <dbReference type="EMBL" id="MVT09311.1"/>
    </source>
</evidence>
<evidence type="ECO:0000256" key="4">
    <source>
        <dbReference type="ARBA" id="ARBA00023284"/>
    </source>
</evidence>
<reference evidence="7 8" key="1">
    <citation type="submission" date="2019-12" db="EMBL/GenBank/DDBJ databases">
        <title>Chitinophaga sp. strain ysch24 (GDMCC 1.1355), whole genome shotgun sequence.</title>
        <authorList>
            <person name="Zhang X."/>
        </authorList>
    </citation>
    <scope>NUCLEOTIDE SEQUENCE [LARGE SCALE GENOMIC DNA]</scope>
    <source>
        <strain evidence="8">ysch24</strain>
    </source>
</reference>
<dbReference type="RefSeq" id="WP_157306740.1">
    <property type="nucleotide sequence ID" value="NZ_WRXN01000005.1"/>
</dbReference>
<dbReference type="InterPro" id="IPR025380">
    <property type="entry name" value="DUF4369"/>
</dbReference>
<dbReference type="Gene3D" id="3.40.30.10">
    <property type="entry name" value="Glutaredoxin"/>
    <property type="match status" value="2"/>
</dbReference>
<dbReference type="GO" id="GO:0016491">
    <property type="term" value="F:oxidoreductase activity"/>
    <property type="evidence" value="ECO:0007669"/>
    <property type="project" value="InterPro"/>
</dbReference>
<protein>
    <submittedName>
        <fullName evidence="7">Redoxin domain-containing protein</fullName>
    </submittedName>
</protein>
<evidence type="ECO:0000256" key="2">
    <source>
        <dbReference type="ARBA" id="ARBA00022748"/>
    </source>
</evidence>
<dbReference type="EMBL" id="WRXN01000005">
    <property type="protein sequence ID" value="MVT09311.1"/>
    <property type="molecule type" value="Genomic_DNA"/>
</dbReference>
<dbReference type="SUPFAM" id="SSF52833">
    <property type="entry name" value="Thioredoxin-like"/>
    <property type="match status" value="2"/>
</dbReference>
<evidence type="ECO:0000256" key="3">
    <source>
        <dbReference type="ARBA" id="ARBA00023157"/>
    </source>
</evidence>
<keyword evidence="3" id="KW-1015">Disulfide bond</keyword>
<dbReference type="AlphaFoldDB" id="A0A7K1U4M7"/>
<dbReference type="Pfam" id="PF00578">
    <property type="entry name" value="AhpC-TSA"/>
    <property type="match status" value="2"/>
</dbReference>
<feature type="chain" id="PRO_5029875364" evidence="5">
    <location>
        <begin position="20"/>
        <end position="765"/>
    </location>
</feature>
<dbReference type="InterPro" id="IPR017937">
    <property type="entry name" value="Thioredoxin_CS"/>
</dbReference>
<accession>A0A7K1U4M7</accession>
<evidence type="ECO:0000256" key="5">
    <source>
        <dbReference type="SAM" id="SignalP"/>
    </source>
</evidence>